<dbReference type="Pfam" id="PF00547">
    <property type="entry name" value="Urease_gamma"/>
    <property type="match status" value="1"/>
</dbReference>
<dbReference type="AlphaFoldDB" id="A0A8J8PER2"/>
<dbReference type="NCBIfam" id="TIGR00193">
    <property type="entry name" value="urease_gam"/>
    <property type="match status" value="1"/>
</dbReference>
<dbReference type="PANTHER" id="PTHR33569:SF1">
    <property type="entry name" value="UREASE"/>
    <property type="match status" value="1"/>
</dbReference>
<dbReference type="SUPFAM" id="SSF54111">
    <property type="entry name" value="Urease, gamma-subunit"/>
    <property type="match status" value="1"/>
</dbReference>
<comment type="caution">
    <text evidence="2">The sequence shown here is derived from an EMBL/GenBank/DDBJ whole genome shotgun (WGS) entry which is preliminary data.</text>
</comment>
<dbReference type="InterPro" id="IPR050069">
    <property type="entry name" value="Urease_subunit"/>
</dbReference>
<organism evidence="2 3">
    <name type="scientific">Candidatus Methanomassiliicoccus intestinalis</name>
    <dbReference type="NCBI Taxonomy" id="1406512"/>
    <lineage>
        <taxon>Archaea</taxon>
        <taxon>Methanobacteriati</taxon>
        <taxon>Thermoplasmatota</taxon>
        <taxon>Thermoplasmata</taxon>
        <taxon>Methanomassiliicoccales</taxon>
        <taxon>Methanomassiliicoccaceae</taxon>
        <taxon>Methanomassiliicoccus</taxon>
    </lineage>
</organism>
<gene>
    <name evidence="2" type="primary">ureA</name>
    <name evidence="2" type="ORF">A3207_06040</name>
</gene>
<dbReference type="GO" id="GO:0016787">
    <property type="term" value="F:hydrolase activity"/>
    <property type="evidence" value="ECO:0007669"/>
    <property type="project" value="UniProtKB-KW"/>
</dbReference>
<dbReference type="EMBL" id="LVVT01000002">
    <property type="protein sequence ID" value="TQS84389.1"/>
    <property type="molecule type" value="Genomic_DNA"/>
</dbReference>
<evidence type="ECO:0000256" key="1">
    <source>
        <dbReference type="ARBA" id="ARBA00022801"/>
    </source>
</evidence>
<name>A0A8J8PER2_9ARCH</name>
<dbReference type="GeneID" id="71202637"/>
<reference evidence="2" key="1">
    <citation type="submission" date="2016-03" db="EMBL/GenBank/DDBJ databases">
        <authorList>
            <person name="Borrel G."/>
            <person name="Mccann A."/>
            <person name="O'Toole P.W."/>
        </authorList>
    </citation>
    <scope>NUCLEOTIDE SEQUENCE</scope>
    <source>
        <strain evidence="2">183</strain>
    </source>
</reference>
<proteinExistence type="predicted"/>
<protein>
    <submittedName>
        <fullName evidence="2">Urease subunit gamma</fullName>
    </submittedName>
</protein>
<dbReference type="PANTHER" id="PTHR33569">
    <property type="entry name" value="UREASE"/>
    <property type="match status" value="1"/>
</dbReference>
<dbReference type="Gene3D" id="3.30.280.10">
    <property type="entry name" value="Urease, gamma-like subunit"/>
    <property type="match status" value="1"/>
</dbReference>
<dbReference type="Proteomes" id="UP000752814">
    <property type="component" value="Unassembled WGS sequence"/>
</dbReference>
<dbReference type="NCBIfam" id="NF009712">
    <property type="entry name" value="PRK13241.1"/>
    <property type="match status" value="1"/>
</dbReference>
<keyword evidence="1" id="KW-0378">Hydrolase</keyword>
<dbReference type="InterPro" id="IPR036463">
    <property type="entry name" value="Urease_gamma_sf"/>
</dbReference>
<accession>A0A8J8PER2</accession>
<dbReference type="CDD" id="cd00390">
    <property type="entry name" value="Urease_gamma"/>
    <property type="match status" value="1"/>
</dbReference>
<dbReference type="GO" id="GO:0016151">
    <property type="term" value="F:nickel cation binding"/>
    <property type="evidence" value="ECO:0007669"/>
    <property type="project" value="InterPro"/>
</dbReference>
<dbReference type="InterPro" id="IPR002026">
    <property type="entry name" value="Urease_gamma/gamma-beta_su"/>
</dbReference>
<dbReference type="RefSeq" id="WP_020449679.1">
    <property type="nucleotide sequence ID" value="NZ_CAYAYA010000049.1"/>
</dbReference>
<dbReference type="OMA" id="MQLTPHE"/>
<sequence length="107" mass="11842">MRLSPRDVDKLQVFTVARIAERRKNDGVKLNYPESVALIADFAFERIRRGDSVAKIMEEGRHVLTTEDVMPGVPEMIPVVAVEGTFPDGTKLVSIHNPIQPANGGMK</sequence>
<evidence type="ECO:0000313" key="3">
    <source>
        <dbReference type="Proteomes" id="UP000752814"/>
    </source>
</evidence>
<dbReference type="GO" id="GO:0043419">
    <property type="term" value="P:urea catabolic process"/>
    <property type="evidence" value="ECO:0007669"/>
    <property type="project" value="InterPro"/>
</dbReference>
<evidence type="ECO:0000313" key="2">
    <source>
        <dbReference type="EMBL" id="TQS84389.1"/>
    </source>
</evidence>